<dbReference type="Pfam" id="PF01584">
    <property type="entry name" value="CheW"/>
    <property type="match status" value="1"/>
</dbReference>
<dbReference type="Gene3D" id="3.40.50.2300">
    <property type="match status" value="1"/>
</dbReference>
<dbReference type="PANTHER" id="PTHR43395">
    <property type="entry name" value="SENSOR HISTIDINE KINASE CHEA"/>
    <property type="match status" value="1"/>
</dbReference>
<dbReference type="InterPro" id="IPR036890">
    <property type="entry name" value="HATPase_C_sf"/>
</dbReference>
<dbReference type="SMART" id="SM00448">
    <property type="entry name" value="REC"/>
    <property type="match status" value="1"/>
</dbReference>
<evidence type="ECO:0000313" key="13">
    <source>
        <dbReference type="Proteomes" id="UP000010473"/>
    </source>
</evidence>
<dbReference type="SMART" id="SM00073">
    <property type="entry name" value="HPT"/>
    <property type="match status" value="1"/>
</dbReference>
<dbReference type="SMART" id="SM00260">
    <property type="entry name" value="CheW"/>
    <property type="match status" value="1"/>
</dbReference>
<dbReference type="HOGENOM" id="CLU_000650_2_1_3"/>
<dbReference type="SUPFAM" id="SSF55874">
    <property type="entry name" value="ATPase domain of HSP90 chaperone/DNA topoisomerase II/histidine kinase"/>
    <property type="match status" value="1"/>
</dbReference>
<evidence type="ECO:0000256" key="3">
    <source>
        <dbReference type="ARBA" id="ARBA00022553"/>
    </source>
</evidence>
<organism evidence="12 13">
    <name type="scientific">Stanieria cyanosphaera (strain ATCC 29371 / PCC 7437)</name>
    <dbReference type="NCBI Taxonomy" id="111780"/>
    <lineage>
        <taxon>Bacteria</taxon>
        <taxon>Bacillati</taxon>
        <taxon>Cyanobacteriota</taxon>
        <taxon>Cyanophyceae</taxon>
        <taxon>Pleurocapsales</taxon>
        <taxon>Dermocarpellaceae</taxon>
        <taxon>Stanieria</taxon>
    </lineage>
</organism>
<dbReference type="InterPro" id="IPR002545">
    <property type="entry name" value="CheW-lke_dom"/>
</dbReference>
<dbReference type="SUPFAM" id="SSF50341">
    <property type="entry name" value="CheW-like"/>
    <property type="match status" value="1"/>
</dbReference>
<dbReference type="SUPFAM" id="SSF47226">
    <property type="entry name" value="Histidine-containing phosphotransfer domain, HPT domain"/>
    <property type="match status" value="1"/>
</dbReference>
<dbReference type="InterPro" id="IPR004358">
    <property type="entry name" value="Sig_transdc_His_kin-like_C"/>
</dbReference>
<dbReference type="InterPro" id="IPR001789">
    <property type="entry name" value="Sig_transdc_resp-reg_receiver"/>
</dbReference>
<dbReference type="GO" id="GO:0005737">
    <property type="term" value="C:cytoplasm"/>
    <property type="evidence" value="ECO:0007669"/>
    <property type="project" value="InterPro"/>
</dbReference>
<dbReference type="Proteomes" id="UP000010473">
    <property type="component" value="Chromosome"/>
</dbReference>
<evidence type="ECO:0000256" key="1">
    <source>
        <dbReference type="ARBA" id="ARBA00000085"/>
    </source>
</evidence>
<evidence type="ECO:0000256" key="2">
    <source>
        <dbReference type="ARBA" id="ARBA00012438"/>
    </source>
</evidence>
<dbReference type="GO" id="GO:0000155">
    <property type="term" value="F:phosphorelay sensor kinase activity"/>
    <property type="evidence" value="ECO:0007669"/>
    <property type="project" value="InterPro"/>
</dbReference>
<keyword evidence="13" id="KW-1185">Reference proteome</keyword>
<dbReference type="Gene3D" id="2.30.30.40">
    <property type="entry name" value="SH3 Domains"/>
    <property type="match status" value="1"/>
</dbReference>
<dbReference type="STRING" id="111780.Sta7437_4067"/>
<feature type="domain" description="HPt" evidence="11">
    <location>
        <begin position="4"/>
        <end position="107"/>
    </location>
</feature>
<dbReference type="PROSITE" id="PS50894">
    <property type="entry name" value="HPT"/>
    <property type="match status" value="1"/>
</dbReference>
<dbReference type="Pfam" id="PF01627">
    <property type="entry name" value="Hpt"/>
    <property type="match status" value="1"/>
</dbReference>
<keyword evidence="4" id="KW-0808">Transferase</keyword>
<gene>
    <name evidence="12" type="ordered locus">Sta7437_4067</name>
</gene>
<dbReference type="eggNOG" id="COG0745">
    <property type="taxonomic scope" value="Bacteria"/>
</dbReference>
<dbReference type="InterPro" id="IPR011006">
    <property type="entry name" value="CheY-like_superfamily"/>
</dbReference>
<dbReference type="PANTHER" id="PTHR43395:SF1">
    <property type="entry name" value="CHEMOTAXIS PROTEIN CHEA"/>
    <property type="match status" value="1"/>
</dbReference>
<dbReference type="KEGG" id="scs:Sta7437_4067"/>
<evidence type="ECO:0000259" key="9">
    <source>
        <dbReference type="PROSITE" id="PS50109"/>
    </source>
</evidence>
<proteinExistence type="predicted"/>
<keyword evidence="6" id="KW-0902">Two-component regulatory system</keyword>
<evidence type="ECO:0000259" key="10">
    <source>
        <dbReference type="PROSITE" id="PS50110"/>
    </source>
</evidence>
<dbReference type="SMART" id="SM01231">
    <property type="entry name" value="H-kinase_dim"/>
    <property type="match status" value="1"/>
</dbReference>
<feature type="domain" description="Histidine kinase" evidence="9">
    <location>
        <begin position="476"/>
        <end position="718"/>
    </location>
</feature>
<name>K9XZR9_STAC7</name>
<dbReference type="PROSITE" id="PS50110">
    <property type="entry name" value="RESPONSE_REGULATORY"/>
    <property type="match status" value="1"/>
</dbReference>
<dbReference type="InterPro" id="IPR036641">
    <property type="entry name" value="HPT_dom_sf"/>
</dbReference>
<evidence type="ECO:0000256" key="5">
    <source>
        <dbReference type="ARBA" id="ARBA00022777"/>
    </source>
</evidence>
<reference evidence="13" key="1">
    <citation type="journal article" date="2013" name="Proc. Natl. Acad. Sci. U.S.A.">
        <title>Improving the coverage of the cyanobacterial phylum using diversity-driven genome sequencing.</title>
        <authorList>
            <person name="Shih P.M."/>
            <person name="Wu D."/>
            <person name="Latifi A."/>
            <person name="Axen S.D."/>
            <person name="Fewer D.P."/>
            <person name="Talla E."/>
            <person name="Calteau A."/>
            <person name="Cai F."/>
            <person name="Tandeau de Marsac N."/>
            <person name="Rippka R."/>
            <person name="Herdman M."/>
            <person name="Sivonen K."/>
            <person name="Coursin T."/>
            <person name="Laurent T."/>
            <person name="Goodwin L."/>
            <person name="Nolan M."/>
            <person name="Davenport K.W."/>
            <person name="Han C.S."/>
            <person name="Rubin E.M."/>
            <person name="Eisen J.A."/>
            <person name="Woyke T."/>
            <person name="Gugger M."/>
            <person name="Kerfeld C.A."/>
        </authorList>
    </citation>
    <scope>NUCLEOTIDE SEQUENCE [LARGE SCALE GENOMIC DNA]</scope>
    <source>
        <strain evidence="13">ATCC 29371 / PCC 7437</strain>
    </source>
</reference>
<dbReference type="GO" id="GO:0006935">
    <property type="term" value="P:chemotaxis"/>
    <property type="evidence" value="ECO:0007669"/>
    <property type="project" value="InterPro"/>
</dbReference>
<feature type="domain" description="Response regulatory" evidence="10">
    <location>
        <begin position="926"/>
        <end position="1043"/>
    </location>
</feature>
<keyword evidence="3 8" id="KW-0597">Phosphoprotein</keyword>
<dbReference type="OrthoDB" id="2079555at2"/>
<evidence type="ECO:0000256" key="4">
    <source>
        <dbReference type="ARBA" id="ARBA00022679"/>
    </source>
</evidence>
<dbReference type="eggNOG" id="COG0643">
    <property type="taxonomic scope" value="Bacteria"/>
</dbReference>
<dbReference type="SMART" id="SM00387">
    <property type="entry name" value="HATPase_c"/>
    <property type="match status" value="1"/>
</dbReference>
<dbReference type="InterPro" id="IPR003594">
    <property type="entry name" value="HATPase_dom"/>
</dbReference>
<dbReference type="Gene3D" id="1.20.120.160">
    <property type="entry name" value="HPT domain"/>
    <property type="match status" value="1"/>
</dbReference>
<evidence type="ECO:0000259" key="11">
    <source>
        <dbReference type="PROSITE" id="PS50894"/>
    </source>
</evidence>
<evidence type="ECO:0000256" key="6">
    <source>
        <dbReference type="ARBA" id="ARBA00023012"/>
    </source>
</evidence>
<dbReference type="EC" id="2.7.13.3" evidence="2"/>
<feature type="modified residue" description="4-aspartylphosphate" evidence="8">
    <location>
        <position position="976"/>
    </location>
</feature>
<evidence type="ECO:0000313" key="12">
    <source>
        <dbReference type="EMBL" id="AFZ37544.1"/>
    </source>
</evidence>
<dbReference type="InterPro" id="IPR051315">
    <property type="entry name" value="Bact_Chemotaxis_CheA"/>
</dbReference>
<dbReference type="PROSITE" id="PS50109">
    <property type="entry name" value="HIS_KIN"/>
    <property type="match status" value="1"/>
</dbReference>
<dbReference type="InterPro" id="IPR008207">
    <property type="entry name" value="Sig_transdc_His_kin_Hpt_dom"/>
</dbReference>
<protein>
    <recommendedName>
        <fullName evidence="2">histidine kinase</fullName>
        <ecNumber evidence="2">2.7.13.3</ecNumber>
    </recommendedName>
</protein>
<dbReference type="SUPFAM" id="SSF52172">
    <property type="entry name" value="CheY-like"/>
    <property type="match status" value="1"/>
</dbReference>
<evidence type="ECO:0000256" key="8">
    <source>
        <dbReference type="PROSITE-ProRule" id="PRU00169"/>
    </source>
</evidence>
<dbReference type="InterPro" id="IPR004105">
    <property type="entry name" value="CheA-like_dim"/>
</dbReference>
<dbReference type="AlphaFoldDB" id="K9XZR9"/>
<sequence>MSIDSDEREELYQYFLAEVPDLLKTIEETLISLLEEKTVDKVHTLMRSAHTLKGSAASIELETIQAIAHQLEDVFEALYSPELEIDPELGSLLLEGYECLRTPLSATLADFAFDEIAVLEQTTAVFEQLRTRLGDFLEREAPIFSSEELGFDVVGSIFTETIPQELEQLAAVIANNEPQQIEELLRSQAEFLIDLGASYSLPGLQEIAQTVLQALAQHPDQVIPIAQAALENFTQAKTSIVAGERDRGGEVKSELRQWTESLTPSCNLDVEAIVPYLDSIVEVENAELVMVNTTNNLESDFTLLEQPIESEAETVIENSILPTAELVETRAKYSPLDQILQSIWTGKTEPSIFAAETTNNAEATSVNPSPQIVKTLPSIRVAIEQLDRLNHTIGELFIKENQQNLQSERLQRFTVEALEQFRLCQQQLSRIQDWSDKYLLHSYSLQKKQALGVFLPSSSFSSPQQKVSQFDVLEMDVYSELHLLLQTLAESVMQLGQRIETIEKVSQQSHLQISKRKQLLNHAQEELFQARMVSLSTVFNRFPRLLQQLVATHGKPAVLKLRGTEVMVDKAIAEKLYDPLLHLIRNAYAHGLESTSVRLQQRKSETGQINIRAYHQGNLTTIEVQDDGGGLNWESIRAKAIASQIMTPLEAANASEAQLIEVLFKPGFSTASTLTDLSGRGVGLDVVWNQVQALKGSISVRSVLGQGTTFVLQLPLSLTTARLLLCQNQNIIYALLSTEINQIILPLPQQIHTQTTLSGQKQTFLRWGNESNPELIPICAFADLLQYEYPLVSEKDGSVLSFFPLKQQNQFQPLLMLQIHNQKLCLKVEQILTEQELVIKTLGNIVALPNYIQGYSVLGDSSLALVINPVELVADAQRSNVISSSAVKVNTSLKPVFASQPNLLMLTEAIKKSNNTTISNAAEVPKILVIEDSVVQRQSLKLTLEKGGYQVIQAGNGQEAIAYFKENPEITLVICDVEMPVMNGFEFLDYCRNDSSLSQVPIIMLTSRSSPKHRQTALSLGAKFYLTKPYSNQELLETLAQLINFSQI</sequence>
<dbReference type="Pfam" id="PF02518">
    <property type="entry name" value="HATPase_c"/>
    <property type="match status" value="1"/>
</dbReference>
<dbReference type="PRINTS" id="PR00344">
    <property type="entry name" value="BCTRLSENSOR"/>
</dbReference>
<dbReference type="eggNOG" id="COG2198">
    <property type="taxonomic scope" value="Bacteria"/>
</dbReference>
<dbReference type="FunFam" id="3.30.565.10:FF:000016">
    <property type="entry name" value="Chemotaxis protein CheA, putative"/>
    <property type="match status" value="1"/>
</dbReference>
<dbReference type="PATRIC" id="fig|111780.3.peg.4217"/>
<dbReference type="InterPro" id="IPR005467">
    <property type="entry name" value="His_kinase_dom"/>
</dbReference>
<dbReference type="Gene3D" id="3.30.565.10">
    <property type="entry name" value="Histidine kinase-like ATPase, C-terminal domain"/>
    <property type="match status" value="1"/>
</dbReference>
<dbReference type="InterPro" id="IPR036061">
    <property type="entry name" value="CheW-like_dom_sf"/>
</dbReference>
<accession>K9XZR9</accession>
<dbReference type="RefSeq" id="WP_015195198.1">
    <property type="nucleotide sequence ID" value="NC_019748.1"/>
</dbReference>
<evidence type="ECO:0000256" key="7">
    <source>
        <dbReference type="PROSITE-ProRule" id="PRU00110"/>
    </source>
</evidence>
<comment type="catalytic activity">
    <reaction evidence="1">
        <text>ATP + protein L-histidine = ADP + protein N-phospho-L-histidine.</text>
        <dbReference type="EC" id="2.7.13.3"/>
    </reaction>
</comment>
<keyword evidence="5 12" id="KW-0418">Kinase</keyword>
<feature type="modified residue" description="Phosphohistidine" evidence="7">
    <location>
        <position position="50"/>
    </location>
</feature>
<dbReference type="Pfam" id="PF00072">
    <property type="entry name" value="Response_reg"/>
    <property type="match status" value="1"/>
</dbReference>
<dbReference type="CDD" id="cd00088">
    <property type="entry name" value="HPT"/>
    <property type="match status" value="1"/>
</dbReference>
<dbReference type="EMBL" id="CP003653">
    <property type="protein sequence ID" value="AFZ37544.1"/>
    <property type="molecule type" value="Genomic_DNA"/>
</dbReference>